<dbReference type="InterPro" id="IPR008514">
    <property type="entry name" value="T6SS_Hcp"/>
</dbReference>
<gene>
    <name evidence="1" type="ORF">RHO25_003945</name>
</gene>
<organism evidence="1 2">
    <name type="scientific">Cercospora beticola</name>
    <name type="common">Sugarbeet leaf spot fungus</name>
    <dbReference type="NCBI Taxonomy" id="122368"/>
    <lineage>
        <taxon>Eukaryota</taxon>
        <taxon>Fungi</taxon>
        <taxon>Dikarya</taxon>
        <taxon>Ascomycota</taxon>
        <taxon>Pezizomycotina</taxon>
        <taxon>Dothideomycetes</taxon>
        <taxon>Dothideomycetidae</taxon>
        <taxon>Mycosphaerellales</taxon>
        <taxon>Mycosphaerellaceae</taxon>
        <taxon>Cercospora</taxon>
    </lineage>
</organism>
<dbReference type="Pfam" id="PF05638">
    <property type="entry name" value="T6SS_HCP"/>
    <property type="match status" value="1"/>
</dbReference>
<dbReference type="InterPro" id="IPR036624">
    <property type="entry name" value="Hcp1-lik_sf"/>
</dbReference>
<dbReference type="Proteomes" id="UP001302367">
    <property type="component" value="Chromosome 2"/>
</dbReference>
<keyword evidence="2" id="KW-1185">Reference proteome</keyword>
<name>A0ABZ0NIJ9_CERBT</name>
<dbReference type="GeneID" id="90644027"/>
<sequence length="180" mass="19353">MTSYIQLLDSSNNKLFNNKGQPSFTPQSTYDQTVSQSIALGVPISSYSLSFANNATPDSSKFNPGKISFSGLDLTRNFDQWSPFIFNRLASGTTFKTLILVNFSNTGAGGGNRIMSVLTFSNVLLVNQNLMSGGDGVATESLQFMYGKVQMGYQPVDASGKAGNPVQADWDLFVNKGSVS</sequence>
<protein>
    <recommendedName>
        <fullName evidence="3">Type VI secretion system tube protein Hcp</fullName>
    </recommendedName>
</protein>
<evidence type="ECO:0008006" key="3">
    <source>
        <dbReference type="Google" id="ProtNLM"/>
    </source>
</evidence>
<evidence type="ECO:0000313" key="2">
    <source>
        <dbReference type="Proteomes" id="UP001302367"/>
    </source>
</evidence>
<dbReference type="EMBL" id="CP134185">
    <property type="protein sequence ID" value="WPA99328.1"/>
    <property type="molecule type" value="Genomic_DNA"/>
</dbReference>
<dbReference type="Gene3D" id="2.30.110.20">
    <property type="entry name" value="Hcp1-like"/>
    <property type="match status" value="1"/>
</dbReference>
<evidence type="ECO:0000313" key="1">
    <source>
        <dbReference type="EMBL" id="WPA99328.1"/>
    </source>
</evidence>
<dbReference type="SUPFAM" id="SSF141452">
    <property type="entry name" value="Hcp1-like"/>
    <property type="match status" value="1"/>
</dbReference>
<dbReference type="RefSeq" id="XP_065458551.1">
    <property type="nucleotide sequence ID" value="XM_065602479.1"/>
</dbReference>
<accession>A0ABZ0NIJ9</accession>
<reference evidence="1 2" key="1">
    <citation type="submission" date="2023-09" db="EMBL/GenBank/DDBJ databases">
        <title>Complete-Gapless Cercospora beticola genome.</title>
        <authorList>
            <person name="Wyatt N.A."/>
            <person name="Spanner R.E."/>
            <person name="Bolton M.D."/>
        </authorList>
    </citation>
    <scope>NUCLEOTIDE SEQUENCE [LARGE SCALE GENOMIC DNA]</scope>
    <source>
        <strain evidence="1">Cb09-40</strain>
    </source>
</reference>
<proteinExistence type="predicted"/>